<evidence type="ECO:0000256" key="4">
    <source>
        <dbReference type="ARBA" id="ARBA00022723"/>
    </source>
</evidence>
<comment type="similarity">
    <text evidence="2 8">Belongs to the beta-class carbonic anhydrase family.</text>
</comment>
<evidence type="ECO:0000256" key="1">
    <source>
        <dbReference type="ARBA" id="ARBA00001947"/>
    </source>
</evidence>
<dbReference type="EC" id="4.2.1.1" evidence="3 8"/>
<dbReference type="PROSITE" id="PS00705">
    <property type="entry name" value="PROK_CO2_ANHYDRASE_2"/>
    <property type="match status" value="1"/>
</dbReference>
<comment type="function">
    <text evidence="8">Reversible hydration of carbon dioxide.</text>
</comment>
<organism evidence="9 10">
    <name type="scientific">Larkinella bovis</name>
    <dbReference type="NCBI Taxonomy" id="683041"/>
    <lineage>
        <taxon>Bacteria</taxon>
        <taxon>Pseudomonadati</taxon>
        <taxon>Bacteroidota</taxon>
        <taxon>Cytophagia</taxon>
        <taxon>Cytophagales</taxon>
        <taxon>Spirosomataceae</taxon>
        <taxon>Larkinella</taxon>
    </lineage>
</organism>
<dbReference type="InterPro" id="IPR015892">
    <property type="entry name" value="Carbonic_anhydrase_CS"/>
</dbReference>
<evidence type="ECO:0000256" key="5">
    <source>
        <dbReference type="ARBA" id="ARBA00022833"/>
    </source>
</evidence>
<dbReference type="Proteomes" id="UP001596106">
    <property type="component" value="Unassembled WGS sequence"/>
</dbReference>
<name>A0ABW0IDG2_9BACT</name>
<dbReference type="InterPro" id="IPR036874">
    <property type="entry name" value="Carbonic_anhydrase_sf"/>
</dbReference>
<comment type="cofactor">
    <cofactor evidence="1">
        <name>Zn(2+)</name>
        <dbReference type="ChEBI" id="CHEBI:29105"/>
    </cofactor>
</comment>
<keyword evidence="10" id="KW-1185">Reference proteome</keyword>
<evidence type="ECO:0000256" key="3">
    <source>
        <dbReference type="ARBA" id="ARBA00012925"/>
    </source>
</evidence>
<dbReference type="EMBL" id="JBHSMA010000004">
    <property type="protein sequence ID" value="MFC5410753.1"/>
    <property type="molecule type" value="Genomic_DNA"/>
</dbReference>
<gene>
    <name evidence="9" type="ORF">ACFPMF_15630</name>
</gene>
<dbReference type="Gene3D" id="3.40.1050.10">
    <property type="entry name" value="Carbonic anhydrase"/>
    <property type="match status" value="1"/>
</dbReference>
<evidence type="ECO:0000256" key="8">
    <source>
        <dbReference type="RuleBase" id="RU003956"/>
    </source>
</evidence>
<proteinExistence type="inferred from homology"/>
<accession>A0ABW0IDG2</accession>
<comment type="caution">
    <text evidence="9">The sequence shown here is derived from an EMBL/GenBank/DDBJ whole genome shotgun (WGS) entry which is preliminary data.</text>
</comment>
<keyword evidence="6 8" id="KW-0456">Lyase</keyword>
<dbReference type="RefSeq" id="WP_379846739.1">
    <property type="nucleotide sequence ID" value="NZ_JBHSMA010000004.1"/>
</dbReference>
<protein>
    <recommendedName>
        <fullName evidence="3 8">Carbonic anhydrase</fullName>
        <ecNumber evidence="3 8">4.2.1.1</ecNumber>
    </recommendedName>
    <alternativeName>
        <fullName evidence="8">Carbonate dehydratase</fullName>
    </alternativeName>
</protein>
<evidence type="ECO:0000313" key="10">
    <source>
        <dbReference type="Proteomes" id="UP001596106"/>
    </source>
</evidence>
<evidence type="ECO:0000256" key="6">
    <source>
        <dbReference type="ARBA" id="ARBA00023239"/>
    </source>
</evidence>
<keyword evidence="5 8" id="KW-0862">Zinc</keyword>
<dbReference type="PANTHER" id="PTHR11002">
    <property type="entry name" value="CARBONIC ANHYDRASE"/>
    <property type="match status" value="1"/>
</dbReference>
<evidence type="ECO:0000256" key="2">
    <source>
        <dbReference type="ARBA" id="ARBA00006217"/>
    </source>
</evidence>
<dbReference type="InterPro" id="IPR001765">
    <property type="entry name" value="Carbonic_anhydrase"/>
</dbReference>
<dbReference type="CDD" id="cd00883">
    <property type="entry name" value="beta_CA_cladeA"/>
    <property type="match status" value="1"/>
</dbReference>
<sequence>MLDYEKFLLNNKAWVQDKLELDETYFEALSTGQQPTALWIGCSDSRVDANELIGTQPGELFVHRNIANLVVVSDLNVLSVVQYAVDVLKVKDIIVCGHYECGGIKAALDHQPMGLIAHWLQNIKNVRDTYKEELDRMPNEQTKLDRLVELNVREQVHNLIRTPLIRAAWQRGQSLCLHGWIFNLRTGLIKPMVDLDIGNDSFATLVSQLQSQEKPALEPSTDIRTLEGYEAGL</sequence>
<reference evidence="10" key="1">
    <citation type="journal article" date="2019" name="Int. J. Syst. Evol. Microbiol.">
        <title>The Global Catalogue of Microorganisms (GCM) 10K type strain sequencing project: providing services to taxonomists for standard genome sequencing and annotation.</title>
        <authorList>
            <consortium name="The Broad Institute Genomics Platform"/>
            <consortium name="The Broad Institute Genome Sequencing Center for Infectious Disease"/>
            <person name="Wu L."/>
            <person name="Ma J."/>
        </authorList>
    </citation>
    <scope>NUCLEOTIDE SEQUENCE [LARGE SCALE GENOMIC DNA]</scope>
    <source>
        <strain evidence="10">CCUG 55250</strain>
    </source>
</reference>
<dbReference type="SMART" id="SM00947">
    <property type="entry name" value="Pro_CA"/>
    <property type="match status" value="1"/>
</dbReference>
<evidence type="ECO:0000256" key="7">
    <source>
        <dbReference type="ARBA" id="ARBA00048348"/>
    </source>
</evidence>
<dbReference type="PROSITE" id="PS00704">
    <property type="entry name" value="PROK_CO2_ANHYDRASE_1"/>
    <property type="match status" value="1"/>
</dbReference>
<dbReference type="SUPFAM" id="SSF53056">
    <property type="entry name" value="beta-carbonic anhydrase, cab"/>
    <property type="match status" value="1"/>
</dbReference>
<dbReference type="PANTHER" id="PTHR11002:SF76">
    <property type="entry name" value="CARBONIC ANHYDRASE"/>
    <property type="match status" value="1"/>
</dbReference>
<comment type="catalytic activity">
    <reaction evidence="7 8">
        <text>hydrogencarbonate + H(+) = CO2 + H2O</text>
        <dbReference type="Rhea" id="RHEA:10748"/>
        <dbReference type="ChEBI" id="CHEBI:15377"/>
        <dbReference type="ChEBI" id="CHEBI:15378"/>
        <dbReference type="ChEBI" id="CHEBI:16526"/>
        <dbReference type="ChEBI" id="CHEBI:17544"/>
        <dbReference type="EC" id="4.2.1.1"/>
    </reaction>
</comment>
<dbReference type="Pfam" id="PF00484">
    <property type="entry name" value="Pro_CA"/>
    <property type="match status" value="1"/>
</dbReference>
<keyword evidence="4" id="KW-0479">Metal-binding</keyword>
<evidence type="ECO:0000313" key="9">
    <source>
        <dbReference type="EMBL" id="MFC5410753.1"/>
    </source>
</evidence>